<dbReference type="Proteomes" id="UP000541444">
    <property type="component" value="Unassembled WGS sequence"/>
</dbReference>
<dbReference type="Gene3D" id="3.30.1360.40">
    <property type="match status" value="1"/>
</dbReference>
<accession>A0A7J7N6L0</accession>
<evidence type="ECO:0000256" key="5">
    <source>
        <dbReference type="ARBA" id="ARBA00032397"/>
    </source>
</evidence>
<dbReference type="GO" id="GO:0043023">
    <property type="term" value="F:ribosomal large subunit binding"/>
    <property type="evidence" value="ECO:0007669"/>
    <property type="project" value="TreeGrafter"/>
</dbReference>
<proteinExistence type="inferred from homology"/>
<dbReference type="InterPro" id="IPR036191">
    <property type="entry name" value="RRF_sf"/>
</dbReference>
<dbReference type="AlphaFoldDB" id="A0A7J7N6L0"/>
<dbReference type="OrthoDB" id="407355at2759"/>
<dbReference type="Pfam" id="PF01765">
    <property type="entry name" value="RRF"/>
    <property type="match status" value="1"/>
</dbReference>
<name>A0A7J7N6L0_9MAGN</name>
<dbReference type="SUPFAM" id="SSF55194">
    <property type="entry name" value="Ribosome recycling factor, RRF"/>
    <property type="match status" value="1"/>
</dbReference>
<evidence type="ECO:0000256" key="3">
    <source>
        <dbReference type="ARBA" id="ARBA00014063"/>
    </source>
</evidence>
<dbReference type="Gene3D" id="1.10.132.20">
    <property type="entry name" value="Ribosome-recycling factor"/>
    <property type="match status" value="1"/>
</dbReference>
<sequence length="228" mass="25163">MAISFSSASPLLPIYQSTSNPTKTILCIRDSHYIGTTDCTKHTTLTSTNVSSWSSCSNYGKLRVVSSKPIVAKQMMPNRVGVWRCATAEEVEAEKSAIEKDVKKRMEKTLENVRENFSAVRTGRANASMLDRVEVDYYGSPVSLKTIAQIGTPDASSLLIQPYDKSSRVKLTSEAVDVRIRRDEVEQSIVIAPVVIVRTAHTLFSICCRLCFAEPECAMMDDDIAAVD</sequence>
<protein>
    <recommendedName>
        <fullName evidence="3">Ribosome-recycling factor, chloroplastic</fullName>
    </recommendedName>
    <alternativeName>
        <fullName evidence="5">Ribosome-releasing factor, chloroplastic</fullName>
    </alternativeName>
</protein>
<keyword evidence="4" id="KW-0648">Protein biosynthesis</keyword>
<comment type="caution">
    <text evidence="7">The sequence shown here is derived from an EMBL/GenBank/DDBJ whole genome shotgun (WGS) entry which is preliminary data.</text>
</comment>
<keyword evidence="8" id="KW-1185">Reference proteome</keyword>
<dbReference type="GO" id="GO:0009507">
    <property type="term" value="C:chloroplast"/>
    <property type="evidence" value="ECO:0007669"/>
    <property type="project" value="TreeGrafter"/>
</dbReference>
<comment type="similarity">
    <text evidence="2">Belongs to the RRF family.</text>
</comment>
<evidence type="ECO:0000256" key="2">
    <source>
        <dbReference type="ARBA" id="ARBA00005912"/>
    </source>
</evidence>
<evidence type="ECO:0000313" key="8">
    <source>
        <dbReference type="Proteomes" id="UP000541444"/>
    </source>
</evidence>
<dbReference type="InterPro" id="IPR023584">
    <property type="entry name" value="Ribosome_recyc_fac_dom"/>
</dbReference>
<dbReference type="GO" id="GO:0032544">
    <property type="term" value="P:plastid translation"/>
    <property type="evidence" value="ECO:0007669"/>
    <property type="project" value="TreeGrafter"/>
</dbReference>
<evidence type="ECO:0000256" key="4">
    <source>
        <dbReference type="ARBA" id="ARBA00022917"/>
    </source>
</evidence>
<comment type="function">
    <text evidence="1">Responsible for the release of ribosomes from messenger RNA at the termination of chloroplastic protein biosynthesis.</text>
</comment>
<dbReference type="PANTHER" id="PTHR20982:SF3">
    <property type="entry name" value="MITOCHONDRIAL RIBOSOME RECYCLING FACTOR PSEUDO 1"/>
    <property type="match status" value="1"/>
</dbReference>
<evidence type="ECO:0000313" key="7">
    <source>
        <dbReference type="EMBL" id="KAF6162776.1"/>
    </source>
</evidence>
<reference evidence="7 8" key="1">
    <citation type="journal article" date="2020" name="IScience">
        <title>Genome Sequencing of the Endangered Kingdonia uniflora (Circaeasteraceae, Ranunculales) Reveals Potential Mechanisms of Evolutionary Specialization.</title>
        <authorList>
            <person name="Sun Y."/>
            <person name="Deng T."/>
            <person name="Zhang A."/>
            <person name="Moore M.J."/>
            <person name="Landis J.B."/>
            <person name="Lin N."/>
            <person name="Zhang H."/>
            <person name="Zhang X."/>
            <person name="Huang J."/>
            <person name="Zhang X."/>
            <person name="Sun H."/>
            <person name="Wang H."/>
        </authorList>
    </citation>
    <scope>NUCLEOTIDE SEQUENCE [LARGE SCALE GENOMIC DNA]</scope>
    <source>
        <strain evidence="7">TB1705</strain>
        <tissue evidence="7">Leaf</tissue>
    </source>
</reference>
<dbReference type="PANTHER" id="PTHR20982">
    <property type="entry name" value="RIBOSOME RECYCLING FACTOR"/>
    <property type="match status" value="1"/>
</dbReference>
<dbReference type="InterPro" id="IPR002661">
    <property type="entry name" value="Ribosome_recyc_fac"/>
</dbReference>
<gene>
    <name evidence="7" type="ORF">GIB67_029045</name>
</gene>
<evidence type="ECO:0000256" key="1">
    <source>
        <dbReference type="ARBA" id="ARBA00002952"/>
    </source>
</evidence>
<dbReference type="EMBL" id="JACGCM010001011">
    <property type="protein sequence ID" value="KAF6162776.1"/>
    <property type="molecule type" value="Genomic_DNA"/>
</dbReference>
<evidence type="ECO:0000259" key="6">
    <source>
        <dbReference type="Pfam" id="PF01765"/>
    </source>
</evidence>
<organism evidence="7 8">
    <name type="scientific">Kingdonia uniflora</name>
    <dbReference type="NCBI Taxonomy" id="39325"/>
    <lineage>
        <taxon>Eukaryota</taxon>
        <taxon>Viridiplantae</taxon>
        <taxon>Streptophyta</taxon>
        <taxon>Embryophyta</taxon>
        <taxon>Tracheophyta</taxon>
        <taxon>Spermatophyta</taxon>
        <taxon>Magnoliopsida</taxon>
        <taxon>Ranunculales</taxon>
        <taxon>Circaeasteraceae</taxon>
        <taxon>Kingdonia</taxon>
    </lineage>
</organism>
<feature type="domain" description="Ribosome recycling factor" evidence="6">
    <location>
        <begin position="114"/>
        <end position="167"/>
    </location>
</feature>